<evidence type="ECO:0000313" key="18">
    <source>
        <dbReference type="Proteomes" id="UP000595917"/>
    </source>
</evidence>
<keyword evidence="6 13" id="KW-0812">Transmembrane</keyword>
<keyword evidence="9 13" id="KW-0472">Membrane</keyword>
<feature type="region of interest" description="Disordered" evidence="14">
    <location>
        <begin position="33"/>
        <end position="69"/>
    </location>
</feature>
<dbReference type="HAMAP" id="MF_01810">
    <property type="entry name" value="YidC_type1"/>
    <property type="match status" value="1"/>
</dbReference>
<dbReference type="RefSeq" id="WP_215627594.1">
    <property type="nucleotide sequence ID" value="NZ_CP067089.2"/>
</dbReference>
<dbReference type="NCBIfam" id="TIGR03593">
    <property type="entry name" value="yidC_nterm"/>
    <property type="match status" value="1"/>
</dbReference>
<dbReference type="KEGG" id="bhc:JFL75_05045"/>
<keyword evidence="10 13" id="KW-0143">Chaperone</keyword>
<sequence length="597" mass="67288">MEKRTLLAVVLSVVVISVFYTVQALFFMPQEPAGQEPAPVEQPLISETTGSPPPALTVDTTQEPAEPGDTAEAAPIEEQWVTINTELAEIILSNTGGDMISYKLKNHQDGSEPVEMILPGDREPHAFTIAFGDMKAEPVQSLFHVNRLSSTSVEFYRDFAVGANGGEAGQFRLTKRYDFIPDEYMFELTVTVDGGNSVPSINFSGAAYTLAFGPQIGPSFEKLDQRYEYRQYLTLTNGKKRQEKVNSNGPTVINSRATWAAIAGKYFTFIAIPESAQYEMAFSTAPEAGLSDASRFFMVRPPLNSSRTTDTYRFYLGPKSQNDLAIYDNANNAYKLRDLQLSDIASTSGFLAPLEFVLKWLLQLFYRIIPNYGVAIILLTLLVKILLFPLTKKGSESTLRMQTLSPKIQEIQTKYKDNPNKMNAEMAELYKKEGYNPMSGCLPMLIQFPIIFAMYNLFNTHFDLRGAMFIPGWIPDLSRPEFVYSFAPFRLPILGWSEIRLLPFIYLASQLLYGKVTQTLDQKANTQMKLMLYVMPIVFFFILYDVPSGLLLYWILSNLLTLVQQLTINKYLAKRKAQIAAEQAPQQVIVPKKKKKR</sequence>
<dbReference type="PRINTS" id="PR00701">
    <property type="entry name" value="60KDINNERMP"/>
</dbReference>
<organism evidence="17 18">
    <name type="scientific">Breznakiella homolactica</name>
    <dbReference type="NCBI Taxonomy" id="2798577"/>
    <lineage>
        <taxon>Bacteria</taxon>
        <taxon>Pseudomonadati</taxon>
        <taxon>Spirochaetota</taxon>
        <taxon>Spirochaetia</taxon>
        <taxon>Spirochaetales</taxon>
        <taxon>Breznakiellaceae</taxon>
        <taxon>Breznakiella</taxon>
    </lineage>
</organism>
<keyword evidence="5 13" id="KW-1003">Cell membrane</keyword>
<evidence type="ECO:0000259" key="15">
    <source>
        <dbReference type="Pfam" id="PF02096"/>
    </source>
</evidence>
<dbReference type="GO" id="GO:0051205">
    <property type="term" value="P:protein insertion into membrane"/>
    <property type="evidence" value="ECO:0007669"/>
    <property type="project" value="TreeGrafter"/>
</dbReference>
<dbReference type="EMBL" id="CP067089">
    <property type="protein sequence ID" value="QQO10290.1"/>
    <property type="molecule type" value="Genomic_DNA"/>
</dbReference>
<dbReference type="CDD" id="cd20070">
    <property type="entry name" value="5TM_YidC_Alb3"/>
    <property type="match status" value="1"/>
</dbReference>
<evidence type="ECO:0000256" key="7">
    <source>
        <dbReference type="ARBA" id="ARBA00022927"/>
    </source>
</evidence>
<evidence type="ECO:0000256" key="3">
    <source>
        <dbReference type="ARBA" id="ARBA00015325"/>
    </source>
</evidence>
<reference evidence="17" key="1">
    <citation type="submission" date="2021-01" db="EMBL/GenBank/DDBJ databases">
        <title>Description of Breznakiella homolactica.</title>
        <authorList>
            <person name="Song Y."/>
            <person name="Brune A."/>
        </authorList>
    </citation>
    <scope>NUCLEOTIDE SEQUENCE</scope>
    <source>
        <strain evidence="17">RmG30</strain>
    </source>
</reference>
<dbReference type="InterPro" id="IPR001708">
    <property type="entry name" value="YidC/ALB3/OXA1/COX18"/>
</dbReference>
<protein>
    <recommendedName>
        <fullName evidence="3 13">Membrane protein insertase YidC</fullName>
    </recommendedName>
    <alternativeName>
        <fullName evidence="12 13">Foldase YidC</fullName>
    </alternativeName>
    <alternativeName>
        <fullName evidence="11 13">Membrane integrase YidC</fullName>
    </alternativeName>
    <alternativeName>
        <fullName evidence="13">Membrane protein YidC</fullName>
    </alternativeName>
</protein>
<comment type="similarity">
    <text evidence="2 13">Belongs to the OXA1/ALB3/YidC family. Type 1 subfamily.</text>
</comment>
<gene>
    <name evidence="13 17" type="primary">yidC</name>
    <name evidence="17" type="ORF">JFL75_05045</name>
</gene>
<dbReference type="InterPro" id="IPR019998">
    <property type="entry name" value="Membr_insert_YidC"/>
</dbReference>
<evidence type="ECO:0000256" key="1">
    <source>
        <dbReference type="ARBA" id="ARBA00004429"/>
    </source>
</evidence>
<comment type="subcellular location">
    <subcellularLocation>
        <location evidence="1">Cell inner membrane</location>
        <topology evidence="1">Multi-pass membrane protein</topology>
    </subcellularLocation>
    <subcellularLocation>
        <location evidence="13">Cell membrane</location>
        <topology evidence="13">Multi-pass membrane protein</topology>
    </subcellularLocation>
</comment>
<evidence type="ECO:0000256" key="10">
    <source>
        <dbReference type="ARBA" id="ARBA00023186"/>
    </source>
</evidence>
<dbReference type="GO" id="GO:0015031">
    <property type="term" value="P:protein transport"/>
    <property type="evidence" value="ECO:0007669"/>
    <property type="project" value="UniProtKB-KW"/>
</dbReference>
<comment type="caution">
    <text evidence="13">Lacks conserved residue(s) required for the propagation of feature annotation.</text>
</comment>
<evidence type="ECO:0000256" key="11">
    <source>
        <dbReference type="ARBA" id="ARBA00033245"/>
    </source>
</evidence>
<evidence type="ECO:0000256" key="9">
    <source>
        <dbReference type="ARBA" id="ARBA00023136"/>
    </source>
</evidence>
<name>A0A7T7XPU7_9SPIR</name>
<comment type="function">
    <text evidence="13">Required for the insertion and/or proper folding and/or complex formation of integral membrane proteins into the membrane. Involved in integration of membrane proteins that insert both dependently and independently of the Sec translocase complex, as well as at least some lipoproteins. Aids folding of multispanning membrane proteins.</text>
</comment>
<feature type="transmembrane region" description="Helical" evidence="13">
    <location>
        <begin position="372"/>
        <end position="391"/>
    </location>
</feature>
<evidence type="ECO:0000256" key="5">
    <source>
        <dbReference type="ARBA" id="ARBA00022475"/>
    </source>
</evidence>
<dbReference type="Pfam" id="PF14849">
    <property type="entry name" value="YidC_periplas"/>
    <property type="match status" value="1"/>
</dbReference>
<evidence type="ECO:0000256" key="6">
    <source>
        <dbReference type="ARBA" id="ARBA00022692"/>
    </source>
</evidence>
<dbReference type="GO" id="GO:0005886">
    <property type="term" value="C:plasma membrane"/>
    <property type="evidence" value="ECO:0007669"/>
    <property type="project" value="UniProtKB-SubCell"/>
</dbReference>
<dbReference type="Pfam" id="PF02096">
    <property type="entry name" value="60KD_IMP"/>
    <property type="match status" value="1"/>
</dbReference>
<dbReference type="GO" id="GO:0032977">
    <property type="term" value="F:membrane insertase activity"/>
    <property type="evidence" value="ECO:0007669"/>
    <property type="project" value="InterPro"/>
</dbReference>
<evidence type="ECO:0000256" key="2">
    <source>
        <dbReference type="ARBA" id="ARBA00010527"/>
    </source>
</evidence>
<dbReference type="InterPro" id="IPR028055">
    <property type="entry name" value="YidC/Oxa/ALB_C"/>
</dbReference>
<keyword evidence="7 13" id="KW-0653">Protein transport</keyword>
<dbReference type="InterPro" id="IPR047196">
    <property type="entry name" value="YidC_ALB_C"/>
</dbReference>
<dbReference type="NCBIfam" id="TIGR03592">
    <property type="entry name" value="yidC_oxa1_cterm"/>
    <property type="match status" value="1"/>
</dbReference>
<comment type="subunit">
    <text evidence="13">Interacts with the Sec translocase complex via SecD. Specifically interacts with transmembrane segments of nascent integral membrane proteins during membrane integration.</text>
</comment>
<evidence type="ECO:0000256" key="14">
    <source>
        <dbReference type="SAM" id="MobiDB-lite"/>
    </source>
</evidence>
<keyword evidence="18" id="KW-1185">Reference proteome</keyword>
<evidence type="ECO:0000256" key="4">
    <source>
        <dbReference type="ARBA" id="ARBA00022448"/>
    </source>
</evidence>
<dbReference type="Proteomes" id="UP000595917">
    <property type="component" value="Chromosome"/>
</dbReference>
<feature type="transmembrane region" description="Helical" evidence="13">
    <location>
        <begin position="440"/>
        <end position="458"/>
    </location>
</feature>
<feature type="domain" description="Membrane insertase YidC/Oxa/ALB C-terminal" evidence="15">
    <location>
        <begin position="372"/>
        <end position="570"/>
    </location>
</feature>
<evidence type="ECO:0000256" key="12">
    <source>
        <dbReference type="ARBA" id="ARBA00033342"/>
    </source>
</evidence>
<evidence type="ECO:0000256" key="13">
    <source>
        <dbReference type="HAMAP-Rule" id="MF_01810"/>
    </source>
</evidence>
<dbReference type="PANTHER" id="PTHR12428">
    <property type="entry name" value="OXA1"/>
    <property type="match status" value="1"/>
</dbReference>
<dbReference type="InterPro" id="IPR038221">
    <property type="entry name" value="YidC_periplasmic_sf"/>
</dbReference>
<dbReference type="PANTHER" id="PTHR12428:SF65">
    <property type="entry name" value="CYTOCHROME C OXIDASE ASSEMBLY PROTEIN COX18, MITOCHONDRIAL"/>
    <property type="match status" value="1"/>
</dbReference>
<keyword evidence="4 13" id="KW-0813">Transport</keyword>
<dbReference type="InterPro" id="IPR028053">
    <property type="entry name" value="Membr_insert_YidC_N"/>
</dbReference>
<dbReference type="CDD" id="cd19961">
    <property type="entry name" value="EcYidC-like_peri"/>
    <property type="match status" value="1"/>
</dbReference>
<dbReference type="Gene3D" id="2.70.98.90">
    <property type="match status" value="1"/>
</dbReference>
<accession>A0A7T7XPU7</accession>
<evidence type="ECO:0000256" key="8">
    <source>
        <dbReference type="ARBA" id="ARBA00022989"/>
    </source>
</evidence>
<evidence type="ECO:0000259" key="16">
    <source>
        <dbReference type="Pfam" id="PF14849"/>
    </source>
</evidence>
<feature type="domain" description="Membrane insertase YidC N-terminal" evidence="16">
    <location>
        <begin position="81"/>
        <end position="326"/>
    </location>
</feature>
<keyword evidence="8 13" id="KW-1133">Transmembrane helix</keyword>
<proteinExistence type="inferred from homology"/>
<evidence type="ECO:0000313" key="17">
    <source>
        <dbReference type="EMBL" id="QQO10290.1"/>
    </source>
</evidence>
<dbReference type="AlphaFoldDB" id="A0A7T7XPU7"/>